<evidence type="ECO:0000256" key="5">
    <source>
        <dbReference type="ARBA" id="ARBA00023049"/>
    </source>
</evidence>
<accession>A0A1H8YMF7</accession>
<dbReference type="InterPro" id="IPR001915">
    <property type="entry name" value="Peptidase_M48"/>
</dbReference>
<keyword evidence="7" id="KW-1133">Transmembrane helix</keyword>
<keyword evidence="3 6" id="KW-0378">Hydrolase</keyword>
<keyword evidence="1 6" id="KW-0645">Protease</keyword>
<dbReference type="GO" id="GO:0046872">
    <property type="term" value="F:metal ion binding"/>
    <property type="evidence" value="ECO:0007669"/>
    <property type="project" value="UniProtKB-KW"/>
</dbReference>
<proteinExistence type="inferred from homology"/>
<feature type="transmembrane region" description="Helical" evidence="7">
    <location>
        <begin position="289"/>
        <end position="315"/>
    </location>
</feature>
<feature type="domain" description="Peptidase M48" evidence="8">
    <location>
        <begin position="127"/>
        <end position="201"/>
    </location>
</feature>
<dbReference type="RefSeq" id="WP_091627945.1">
    <property type="nucleotide sequence ID" value="NZ_FOEF01000026.1"/>
</dbReference>
<evidence type="ECO:0000256" key="1">
    <source>
        <dbReference type="ARBA" id="ARBA00022670"/>
    </source>
</evidence>
<dbReference type="Gene3D" id="3.30.2010.10">
    <property type="entry name" value="Metalloproteases ('zincins'), catalytic domain"/>
    <property type="match status" value="1"/>
</dbReference>
<dbReference type="PANTHER" id="PTHR34978:SF3">
    <property type="entry name" value="SLR0241 PROTEIN"/>
    <property type="match status" value="1"/>
</dbReference>
<name>A0A1H8YMF7_9PSEU</name>
<reference evidence="9 10" key="1">
    <citation type="submission" date="2016-10" db="EMBL/GenBank/DDBJ databases">
        <authorList>
            <person name="de Groot N.N."/>
        </authorList>
    </citation>
    <scope>NUCLEOTIDE SEQUENCE [LARGE SCALE GENOMIC DNA]</scope>
    <source>
        <strain evidence="9 10">DSM 44993</strain>
    </source>
</reference>
<dbReference type="PANTHER" id="PTHR34978">
    <property type="entry name" value="POSSIBLE SENSOR-TRANSDUCER PROTEIN BLAR"/>
    <property type="match status" value="1"/>
</dbReference>
<keyword evidence="5 6" id="KW-0482">Metalloprotease</keyword>
<dbReference type="CDD" id="cd07326">
    <property type="entry name" value="M56_BlaR1_MecR1_like"/>
    <property type="match status" value="1"/>
</dbReference>
<evidence type="ECO:0000256" key="6">
    <source>
        <dbReference type="RuleBase" id="RU003983"/>
    </source>
</evidence>
<keyword evidence="7" id="KW-0472">Membrane</keyword>
<feature type="transmembrane region" description="Helical" evidence="7">
    <location>
        <begin position="94"/>
        <end position="112"/>
    </location>
</feature>
<dbReference type="AlphaFoldDB" id="A0A1H8YMF7"/>
<comment type="similarity">
    <text evidence="6">Belongs to the peptidase M48 family.</text>
</comment>
<dbReference type="STRING" id="394193.SAMN04489732_12660"/>
<protein>
    <submittedName>
        <fullName evidence="9">Peptidase family M48</fullName>
    </submittedName>
</protein>
<dbReference type="EMBL" id="FOEF01000026">
    <property type="protein sequence ID" value="SEP53336.1"/>
    <property type="molecule type" value="Genomic_DNA"/>
</dbReference>
<sequence length="320" mass="32831">MSVAACLLLYSFAAAVLAPRLLVRLTHAGVAPRLGVAAWLAAIGSVIGSWAVAAVFLAAELLRDWTQARQTILSTCFAQLRAVATGSYGVAVQIGLLTLAGFAAVAVVILLARLGRSLLRARATTHEHARMARLAGAHDTTLDAIVLDVPEPAAYCVAGRPHTVVLTRGAMAALGDRHLDAVLAHERAHLAGRHHLLIALTRGLAAILPRIELFTTGAAEVARLLEMCADDAAARAHGRRTVLQALLALSGAAPVPAGALGASGVGVLARAERLATPPEPARRWRVRLLLGATVALATIGPLLAGGMAATGLALCGGMTG</sequence>
<feature type="transmembrane region" description="Helical" evidence="7">
    <location>
        <begin position="38"/>
        <end position="59"/>
    </location>
</feature>
<evidence type="ECO:0000256" key="3">
    <source>
        <dbReference type="ARBA" id="ARBA00022801"/>
    </source>
</evidence>
<dbReference type="GO" id="GO:0004222">
    <property type="term" value="F:metalloendopeptidase activity"/>
    <property type="evidence" value="ECO:0007669"/>
    <property type="project" value="InterPro"/>
</dbReference>
<evidence type="ECO:0000313" key="9">
    <source>
        <dbReference type="EMBL" id="SEP53336.1"/>
    </source>
</evidence>
<dbReference type="Pfam" id="PF01435">
    <property type="entry name" value="Peptidase_M48"/>
    <property type="match status" value="1"/>
</dbReference>
<evidence type="ECO:0000256" key="4">
    <source>
        <dbReference type="ARBA" id="ARBA00022833"/>
    </source>
</evidence>
<dbReference type="InterPro" id="IPR052173">
    <property type="entry name" value="Beta-lactam_resp_regulator"/>
</dbReference>
<comment type="cofactor">
    <cofactor evidence="6">
        <name>Zn(2+)</name>
        <dbReference type="ChEBI" id="CHEBI:29105"/>
    </cofactor>
    <text evidence="6">Binds 1 zinc ion per subunit.</text>
</comment>
<evidence type="ECO:0000256" key="2">
    <source>
        <dbReference type="ARBA" id="ARBA00022723"/>
    </source>
</evidence>
<keyword evidence="10" id="KW-1185">Reference proteome</keyword>
<dbReference type="GO" id="GO:0006508">
    <property type="term" value="P:proteolysis"/>
    <property type="evidence" value="ECO:0007669"/>
    <property type="project" value="UniProtKB-KW"/>
</dbReference>
<evidence type="ECO:0000259" key="8">
    <source>
        <dbReference type="Pfam" id="PF01435"/>
    </source>
</evidence>
<keyword evidence="2" id="KW-0479">Metal-binding</keyword>
<evidence type="ECO:0000256" key="7">
    <source>
        <dbReference type="SAM" id="Phobius"/>
    </source>
</evidence>
<gene>
    <name evidence="9" type="ORF">SAMN04489732_12660</name>
</gene>
<organism evidence="9 10">
    <name type="scientific">Amycolatopsis saalfeldensis</name>
    <dbReference type="NCBI Taxonomy" id="394193"/>
    <lineage>
        <taxon>Bacteria</taxon>
        <taxon>Bacillati</taxon>
        <taxon>Actinomycetota</taxon>
        <taxon>Actinomycetes</taxon>
        <taxon>Pseudonocardiales</taxon>
        <taxon>Pseudonocardiaceae</taxon>
        <taxon>Amycolatopsis</taxon>
    </lineage>
</organism>
<evidence type="ECO:0000313" key="10">
    <source>
        <dbReference type="Proteomes" id="UP000198582"/>
    </source>
</evidence>
<dbReference type="OrthoDB" id="9785340at2"/>
<keyword evidence="7" id="KW-0812">Transmembrane</keyword>
<keyword evidence="4 6" id="KW-0862">Zinc</keyword>
<dbReference type="Proteomes" id="UP000198582">
    <property type="component" value="Unassembled WGS sequence"/>
</dbReference>